<dbReference type="InParanoid" id="A0A2J6SHW8"/>
<organism evidence="2 3">
    <name type="scientific">Hyaloscypha bicolor E</name>
    <dbReference type="NCBI Taxonomy" id="1095630"/>
    <lineage>
        <taxon>Eukaryota</taxon>
        <taxon>Fungi</taxon>
        <taxon>Dikarya</taxon>
        <taxon>Ascomycota</taxon>
        <taxon>Pezizomycotina</taxon>
        <taxon>Leotiomycetes</taxon>
        <taxon>Helotiales</taxon>
        <taxon>Hyaloscyphaceae</taxon>
        <taxon>Hyaloscypha</taxon>
        <taxon>Hyaloscypha bicolor</taxon>
    </lineage>
</organism>
<dbReference type="AlphaFoldDB" id="A0A2J6SHW8"/>
<dbReference type="GeneID" id="36579528"/>
<name>A0A2J6SHW8_9HELO</name>
<evidence type="ECO:0000313" key="2">
    <source>
        <dbReference type="EMBL" id="PMD50362.1"/>
    </source>
</evidence>
<gene>
    <name evidence="2" type="ORF">K444DRAFT_266801</name>
</gene>
<reference evidence="2 3" key="1">
    <citation type="submission" date="2016-04" db="EMBL/GenBank/DDBJ databases">
        <title>A degradative enzymes factory behind the ericoid mycorrhizal symbiosis.</title>
        <authorList>
            <consortium name="DOE Joint Genome Institute"/>
            <person name="Martino E."/>
            <person name="Morin E."/>
            <person name="Grelet G."/>
            <person name="Kuo A."/>
            <person name="Kohler A."/>
            <person name="Daghino S."/>
            <person name="Barry K."/>
            <person name="Choi C."/>
            <person name="Cichocki N."/>
            <person name="Clum A."/>
            <person name="Copeland A."/>
            <person name="Hainaut M."/>
            <person name="Haridas S."/>
            <person name="Labutti K."/>
            <person name="Lindquist E."/>
            <person name="Lipzen A."/>
            <person name="Khouja H.-R."/>
            <person name="Murat C."/>
            <person name="Ohm R."/>
            <person name="Olson A."/>
            <person name="Spatafora J."/>
            <person name="Veneault-Fourrey C."/>
            <person name="Henrissat B."/>
            <person name="Grigoriev I."/>
            <person name="Martin F."/>
            <person name="Perotto S."/>
        </authorList>
    </citation>
    <scope>NUCLEOTIDE SEQUENCE [LARGE SCALE GENOMIC DNA]</scope>
    <source>
        <strain evidence="2 3">E</strain>
    </source>
</reference>
<dbReference type="Pfam" id="PF20411">
    <property type="entry name" value="DUF6697"/>
    <property type="match status" value="1"/>
</dbReference>
<dbReference type="OrthoDB" id="5427977at2759"/>
<protein>
    <recommendedName>
        <fullName evidence="1">DUF6697 domain-containing protein</fullName>
    </recommendedName>
</protein>
<dbReference type="EMBL" id="KZ613913">
    <property type="protein sequence ID" value="PMD50362.1"/>
    <property type="molecule type" value="Genomic_DNA"/>
</dbReference>
<evidence type="ECO:0000313" key="3">
    <source>
        <dbReference type="Proteomes" id="UP000235371"/>
    </source>
</evidence>
<dbReference type="Proteomes" id="UP000235371">
    <property type="component" value="Unassembled WGS sequence"/>
</dbReference>
<feature type="domain" description="DUF6697" evidence="1">
    <location>
        <begin position="25"/>
        <end position="231"/>
    </location>
</feature>
<evidence type="ECO:0000259" key="1">
    <source>
        <dbReference type="Pfam" id="PF20411"/>
    </source>
</evidence>
<proteinExistence type="predicted"/>
<dbReference type="RefSeq" id="XP_024727266.1">
    <property type="nucleotide sequence ID" value="XM_024871446.1"/>
</dbReference>
<accession>A0A2J6SHW8</accession>
<keyword evidence="3" id="KW-1185">Reference proteome</keyword>
<sequence>MQMPELIENLPPAPDLQLPQQPSETFTFDFLRRVLGGKAVSSGWWVVPPKTREKRLFPKLKSFRTLNSDYDPLLPRRPGEHGAQLSCILAEVDDEHLTFPLFIRCGQGGYKYYGTYREPRYSDRLGGNEMRQVPEYVKKHWASQIGAMRRDGKIPKHNDAMRAAWPKVPVGWLTDNYKRLIPYQEKLHDDFEEYPVTRPITADEADEVGEGEILKAFETVGRIIIAFNLTCYANKSRPILILPHR</sequence>
<dbReference type="InterPro" id="IPR046520">
    <property type="entry name" value="DUF6697"/>
</dbReference>